<dbReference type="Ensembl" id="ENSXETT00000110883">
    <property type="protein sequence ID" value="ENSXETP00000110217"/>
    <property type="gene ID" value="ENSXETG00000049225"/>
</dbReference>
<evidence type="ECO:0000256" key="4">
    <source>
        <dbReference type="ARBA" id="ARBA00023002"/>
    </source>
</evidence>
<dbReference type="GO" id="GO:0031418">
    <property type="term" value="F:L-ascorbic acid binding"/>
    <property type="evidence" value="ECO:0007669"/>
    <property type="project" value="InterPro"/>
</dbReference>
<feature type="domain" description="Fe2OG dioxygenase" evidence="8">
    <location>
        <begin position="205"/>
        <end position="307"/>
    </location>
</feature>
<keyword evidence="7" id="KW-1133">Transmembrane helix</keyword>
<dbReference type="SMART" id="SM00702">
    <property type="entry name" value="P4Hc"/>
    <property type="match status" value="1"/>
</dbReference>
<organism evidence="9">
    <name type="scientific">Xenopus tropicalis</name>
    <name type="common">Western clawed frog</name>
    <name type="synonym">Silurana tropicalis</name>
    <dbReference type="NCBI Taxonomy" id="8364"/>
    <lineage>
        <taxon>Eukaryota</taxon>
        <taxon>Metazoa</taxon>
        <taxon>Chordata</taxon>
        <taxon>Craniata</taxon>
        <taxon>Vertebrata</taxon>
        <taxon>Euteleostomi</taxon>
        <taxon>Amphibia</taxon>
        <taxon>Batrachia</taxon>
        <taxon>Anura</taxon>
        <taxon>Pipoidea</taxon>
        <taxon>Pipidae</taxon>
        <taxon>Xenopodinae</taxon>
        <taxon>Xenopus</taxon>
        <taxon>Silurana</taxon>
    </lineage>
</organism>
<dbReference type="Gene3D" id="2.60.120.620">
    <property type="entry name" value="q2cbj1_9rhob like domain"/>
    <property type="match status" value="1"/>
</dbReference>
<evidence type="ECO:0000256" key="1">
    <source>
        <dbReference type="ARBA" id="ARBA00001961"/>
    </source>
</evidence>
<dbReference type="GO" id="GO:0016705">
    <property type="term" value="F:oxidoreductase activity, acting on paired donors, with incorporation or reduction of molecular oxygen"/>
    <property type="evidence" value="ECO:0007669"/>
    <property type="project" value="InterPro"/>
</dbReference>
<name>A0A803JQG0_XENTR</name>
<evidence type="ECO:0000259" key="8">
    <source>
        <dbReference type="PROSITE" id="PS51471"/>
    </source>
</evidence>
<sequence length="317" mass="35591">MATRHRRRGGSAPSWAKPGKPGERPGGPKKSRGRTSWKSLLIWGVFGVTLGLMAGYYLWGELITDDSVTEVLAAQRDAVAQRFFHVPCSQDYESLKQFEACTPRKCGRAVTDSVITLQEAEKMRRLAEAGLSLGGSDGGASILDLHSGALSMGKKFVNMYRFFGDKLKDVMSDEDFNLYREVRLKIQHEIARTFNISVSSLHLTKPTFFSRMNSLEAKTAHDEYWHPHIDKVTYGSFDYTSLLYLSDYSQDFGGGRFVFIDEGANRTVEPRTGRLSFFTSGSENLHRVEKVSWGTRYAITISFTCNPEHAIGDPTWT</sequence>
<dbReference type="InterPro" id="IPR044862">
    <property type="entry name" value="Pro_4_hyd_alph_FE2OG_OXY"/>
</dbReference>
<protein>
    <recommendedName>
        <fullName evidence="8">Fe2OG dioxygenase domain-containing protein</fullName>
    </recommendedName>
</protein>
<reference evidence="9" key="2">
    <citation type="submission" date="2021-03" db="UniProtKB">
        <authorList>
            <consortium name="Ensembl"/>
        </authorList>
    </citation>
    <scope>IDENTIFICATION</scope>
</reference>
<dbReference type="PROSITE" id="PS51471">
    <property type="entry name" value="FE2OG_OXY"/>
    <property type="match status" value="1"/>
</dbReference>
<keyword evidence="2" id="KW-0479">Metal-binding</keyword>
<evidence type="ECO:0000256" key="2">
    <source>
        <dbReference type="ARBA" id="ARBA00022723"/>
    </source>
</evidence>
<dbReference type="AlphaFoldDB" id="A0A803JQG0"/>
<evidence type="ECO:0000256" key="7">
    <source>
        <dbReference type="SAM" id="Phobius"/>
    </source>
</evidence>
<keyword evidence="3" id="KW-0223">Dioxygenase</keyword>
<dbReference type="InterPro" id="IPR039210">
    <property type="entry name" value="OGFOD3"/>
</dbReference>
<dbReference type="PANTHER" id="PTHR14650:SF1">
    <property type="entry name" value="2-OXOGLUTARATE AND IRON-DEPENDENT OXYGENASE DOMAIN-CONTAINING PROTEIN 3"/>
    <property type="match status" value="1"/>
</dbReference>
<dbReference type="InParanoid" id="A0A803JQG0"/>
<dbReference type="GO" id="GO:0005506">
    <property type="term" value="F:iron ion binding"/>
    <property type="evidence" value="ECO:0007669"/>
    <property type="project" value="InterPro"/>
</dbReference>
<feature type="region of interest" description="Disordered" evidence="6">
    <location>
        <begin position="1"/>
        <end position="34"/>
    </location>
</feature>
<evidence type="ECO:0000313" key="9">
    <source>
        <dbReference type="Ensembl" id="ENSXETP00000110217"/>
    </source>
</evidence>
<dbReference type="FunCoup" id="A0A803JQG0">
    <property type="interactions" value="213"/>
</dbReference>
<dbReference type="InterPro" id="IPR006620">
    <property type="entry name" value="Pro_4_hyd_alph"/>
</dbReference>
<proteinExistence type="predicted"/>
<dbReference type="GeneTree" id="ENSGT00390000005895"/>
<dbReference type="GO" id="GO:0051213">
    <property type="term" value="F:dioxygenase activity"/>
    <property type="evidence" value="ECO:0007669"/>
    <property type="project" value="UniProtKB-KW"/>
</dbReference>
<evidence type="ECO:0000256" key="3">
    <source>
        <dbReference type="ARBA" id="ARBA00022964"/>
    </source>
</evidence>
<comment type="cofactor">
    <cofactor evidence="1">
        <name>L-ascorbate</name>
        <dbReference type="ChEBI" id="CHEBI:38290"/>
    </cofactor>
</comment>
<dbReference type="InterPro" id="IPR005123">
    <property type="entry name" value="Oxoglu/Fe-dep_dioxygenase_dom"/>
</dbReference>
<dbReference type="PANTHER" id="PTHR14650">
    <property type="entry name" value="PROLYL HYDROXYLASE-RELATED"/>
    <property type="match status" value="1"/>
</dbReference>
<dbReference type="Pfam" id="PF13640">
    <property type="entry name" value="2OG-FeII_Oxy_3"/>
    <property type="match status" value="1"/>
</dbReference>
<evidence type="ECO:0000256" key="6">
    <source>
        <dbReference type="SAM" id="MobiDB-lite"/>
    </source>
</evidence>
<accession>A0A803JQG0</accession>
<keyword evidence="7" id="KW-0472">Membrane</keyword>
<reference evidence="9" key="1">
    <citation type="journal article" date="2010" name="Science">
        <title>The genome of the Western clawed frog Xenopus tropicalis.</title>
        <authorList>
            <person name="Hellsten U."/>
            <person name="Harland R.M."/>
            <person name="Gilchrist M.J."/>
            <person name="Hendrix D."/>
            <person name="Jurka J."/>
            <person name="Kapitonov V."/>
            <person name="Ovcharenko I."/>
            <person name="Putnam N.H."/>
            <person name="Shu S."/>
            <person name="Taher L."/>
            <person name="Blitz I.L."/>
            <person name="Blumberg B."/>
            <person name="Dichmann D.S."/>
            <person name="Dubchak I."/>
            <person name="Amaya E."/>
            <person name="Detter J.C."/>
            <person name="Fletcher R."/>
            <person name="Gerhard D.S."/>
            <person name="Goodstein D."/>
            <person name="Graves T."/>
            <person name="Grigoriev I.V."/>
            <person name="Grimwood J."/>
            <person name="Kawashima T."/>
            <person name="Lindquist E."/>
            <person name="Lucas S.M."/>
            <person name="Mead P.E."/>
            <person name="Mitros T."/>
            <person name="Ogino H."/>
            <person name="Ohta Y."/>
            <person name="Poliakov A.V."/>
            <person name="Pollet N."/>
            <person name="Robert J."/>
            <person name="Salamov A."/>
            <person name="Sater A.K."/>
            <person name="Schmutz J."/>
            <person name="Terry A."/>
            <person name="Vize P.D."/>
            <person name="Warren W.C."/>
            <person name="Wells D."/>
            <person name="Wills A."/>
            <person name="Wilson R.K."/>
            <person name="Zimmerman L.B."/>
            <person name="Zorn A.M."/>
            <person name="Grainger R."/>
            <person name="Grammer T."/>
            <person name="Khokha M.K."/>
            <person name="Richardson P.M."/>
            <person name="Rokhsar D.S."/>
        </authorList>
    </citation>
    <scope>NUCLEOTIDE SEQUENCE [LARGE SCALE GENOMIC DNA]</scope>
    <source>
        <strain evidence="9">Nigerian</strain>
    </source>
</reference>
<keyword evidence="4" id="KW-0560">Oxidoreductase</keyword>
<keyword evidence="7" id="KW-0812">Transmembrane</keyword>
<evidence type="ECO:0000256" key="5">
    <source>
        <dbReference type="ARBA" id="ARBA00023004"/>
    </source>
</evidence>
<keyword evidence="5" id="KW-0408">Iron</keyword>
<feature type="transmembrane region" description="Helical" evidence="7">
    <location>
        <begin position="40"/>
        <end position="59"/>
    </location>
</feature>